<evidence type="ECO:0000313" key="1">
    <source>
        <dbReference type="EMBL" id="KAK8839231.1"/>
    </source>
</evidence>
<protein>
    <recommendedName>
        <fullName evidence="3">Glycosyltransferase 2-like domain-containing protein</fullName>
    </recommendedName>
</protein>
<accession>A0ABR2GZB3</accession>
<keyword evidence="2" id="KW-1185">Reference proteome</keyword>
<dbReference type="SUPFAM" id="SSF53448">
    <property type="entry name" value="Nucleotide-diphospho-sugar transferases"/>
    <property type="match status" value="1"/>
</dbReference>
<evidence type="ECO:0000313" key="2">
    <source>
        <dbReference type="Proteomes" id="UP001470230"/>
    </source>
</evidence>
<sequence length="343" mass="40425">MSEFHFNQQKTSNDYNFNPLITIAIPLYNKISFLERLTLSILQYTNTERNKNHILFEMVVVDANSDDGSYQFFENLVLILNGTFDTNHNDEFINKYHLKQFAINNSKYFNMSFSQIPFSTSEVLIYDRSCIYIHIYRQKKKTLSSKVRQICVEKSNGMFIWQVDPDDIVNTPFVPDIVDTVSANRNIDIIEFSFYYHLVKKDGSVKTKRNKKKKKIIHSNHEIVEQFLTNKKHEWQLWQCIVRREIYLKAIQTIRKMVPDTEKVYYASDLFFYIPITYHSNSYISISAFGYHYFYRNNGSVSLLAKKGKIHPRGGKRLVFGFLEALFNNSGIPIPPEYQAKNI</sequence>
<dbReference type="EMBL" id="JAPFFF010000052">
    <property type="protein sequence ID" value="KAK8839231.1"/>
    <property type="molecule type" value="Genomic_DNA"/>
</dbReference>
<dbReference type="InterPro" id="IPR050834">
    <property type="entry name" value="Glycosyltransf_2"/>
</dbReference>
<dbReference type="InterPro" id="IPR029044">
    <property type="entry name" value="Nucleotide-diphossugar_trans"/>
</dbReference>
<name>A0ABR2GZB3_9EUKA</name>
<evidence type="ECO:0008006" key="3">
    <source>
        <dbReference type="Google" id="ProtNLM"/>
    </source>
</evidence>
<organism evidence="1 2">
    <name type="scientific">Tritrichomonas musculus</name>
    <dbReference type="NCBI Taxonomy" id="1915356"/>
    <lineage>
        <taxon>Eukaryota</taxon>
        <taxon>Metamonada</taxon>
        <taxon>Parabasalia</taxon>
        <taxon>Tritrichomonadida</taxon>
        <taxon>Tritrichomonadidae</taxon>
        <taxon>Tritrichomonas</taxon>
    </lineage>
</organism>
<reference evidence="1 2" key="1">
    <citation type="submission" date="2024-04" db="EMBL/GenBank/DDBJ databases">
        <title>Tritrichomonas musculus Genome.</title>
        <authorList>
            <person name="Alves-Ferreira E."/>
            <person name="Grigg M."/>
            <person name="Lorenzi H."/>
            <person name="Galac M."/>
        </authorList>
    </citation>
    <scope>NUCLEOTIDE SEQUENCE [LARGE SCALE GENOMIC DNA]</scope>
    <source>
        <strain evidence="1 2">EAF2021</strain>
    </source>
</reference>
<dbReference type="PANTHER" id="PTHR43685">
    <property type="entry name" value="GLYCOSYLTRANSFERASE"/>
    <property type="match status" value="1"/>
</dbReference>
<proteinExistence type="predicted"/>
<gene>
    <name evidence="1" type="ORF">M9Y10_032160</name>
</gene>
<comment type="caution">
    <text evidence="1">The sequence shown here is derived from an EMBL/GenBank/DDBJ whole genome shotgun (WGS) entry which is preliminary data.</text>
</comment>
<dbReference type="PANTHER" id="PTHR43685:SF2">
    <property type="entry name" value="GLYCOSYLTRANSFERASE 2-LIKE DOMAIN-CONTAINING PROTEIN"/>
    <property type="match status" value="1"/>
</dbReference>
<dbReference type="Gene3D" id="3.90.550.10">
    <property type="entry name" value="Spore Coat Polysaccharide Biosynthesis Protein SpsA, Chain A"/>
    <property type="match status" value="1"/>
</dbReference>
<dbReference type="Proteomes" id="UP001470230">
    <property type="component" value="Unassembled WGS sequence"/>
</dbReference>